<dbReference type="Pfam" id="PF06985">
    <property type="entry name" value="HET"/>
    <property type="match status" value="1"/>
</dbReference>
<protein>
    <recommendedName>
        <fullName evidence="1">Heterokaryon incompatibility domain-containing protein</fullName>
    </recommendedName>
</protein>
<accession>A0AAX6MFZ9</accession>
<comment type="caution">
    <text evidence="2">The sequence shown here is derived from an EMBL/GenBank/DDBJ whole genome shotgun (WGS) entry which is preliminary data.</text>
</comment>
<dbReference type="AlphaFoldDB" id="A0AAX6MFZ9"/>
<keyword evidence="3" id="KW-1185">Reference proteome</keyword>
<dbReference type="Proteomes" id="UP001369815">
    <property type="component" value="Unassembled WGS sequence"/>
</dbReference>
<evidence type="ECO:0000313" key="3">
    <source>
        <dbReference type="Proteomes" id="UP001369815"/>
    </source>
</evidence>
<dbReference type="PANTHER" id="PTHR24148">
    <property type="entry name" value="ANKYRIN REPEAT DOMAIN-CONTAINING PROTEIN 39 HOMOLOG-RELATED"/>
    <property type="match status" value="1"/>
</dbReference>
<sequence length="603" mass="68759">MEPLENIQIYESLPPDGSQIRLVTIHPGEKTEGIQCTVENFPFVENRDSHDYEALSYVWGDATNTTSITLNGAPFQVTRNLKDALRALRLQDRKRVVWIDALCINQSNIQERNQEVRRMGKIYSQAGHVIVWLGPDVTIQGECTVDKTIDLLNSLADTSPQDSEAAATMMIKTDDALQSLQLLHKFFFQPWFTRVWILQEIVLAKAATIAYGDRWIDWDRVLGAVDALRRLQLGQHTHIWRLSGASRADSVQRCWTRVRNTKSEDASFQSLHLELVDLLWQTRFFGKSEPRDRLYGILGLLKTDVSNEKLLEVDYRKPVADVFRDLAIFMFKRGMISHALCSVADSMKDLPSWASTWTSGLEGDGASRLSPGIMSYMQIHELKGKLAPSNPPHFSTDFCQITIRGHVFTPCIQHIGRSFKSHASKITTLDDSIRVCHMRFIEWEDEMQRQGCARMRFKTRDERRKAWKYALLHELPGDEAETSENYDILTNRKRKVPSVRDGPSVVRAVVDLNSKLGINCDYRKPFIMASGLMGSTGANRDVHIEDRVCMFVGSAVPYVLRPVDKSRGLYKFISCCWVPEFIDLDVVDGERKGLCELENITLI</sequence>
<feature type="domain" description="Heterokaryon incompatibility" evidence="1">
    <location>
        <begin position="52"/>
        <end position="200"/>
    </location>
</feature>
<name>A0AAX6MFZ9_9PEZI</name>
<gene>
    <name evidence="2" type="ORF">Daesc_006070</name>
</gene>
<dbReference type="EMBL" id="JBANMG010000006">
    <property type="protein sequence ID" value="KAK6951549.1"/>
    <property type="molecule type" value="Genomic_DNA"/>
</dbReference>
<dbReference type="InterPro" id="IPR010730">
    <property type="entry name" value="HET"/>
</dbReference>
<evidence type="ECO:0000313" key="2">
    <source>
        <dbReference type="EMBL" id="KAK6951549.1"/>
    </source>
</evidence>
<proteinExistence type="predicted"/>
<reference evidence="2 3" key="1">
    <citation type="journal article" date="2024" name="Front Chem Biol">
        <title>Unveiling the potential of Daldinia eschscholtzii MFLUCC 19-0629 through bioactivity and bioinformatics studies for enhanced sustainable agriculture production.</title>
        <authorList>
            <person name="Brooks S."/>
            <person name="Weaver J.A."/>
            <person name="Klomchit A."/>
            <person name="Alharthi S.A."/>
            <person name="Onlamun T."/>
            <person name="Nurani R."/>
            <person name="Vong T.K."/>
            <person name="Alberti F."/>
            <person name="Greco C."/>
        </authorList>
    </citation>
    <scope>NUCLEOTIDE SEQUENCE [LARGE SCALE GENOMIC DNA]</scope>
    <source>
        <strain evidence="2">MFLUCC 19-0629</strain>
    </source>
</reference>
<dbReference type="InterPro" id="IPR052895">
    <property type="entry name" value="HetReg/Transcr_Mod"/>
</dbReference>
<organism evidence="2 3">
    <name type="scientific">Daldinia eschscholtzii</name>
    <dbReference type="NCBI Taxonomy" id="292717"/>
    <lineage>
        <taxon>Eukaryota</taxon>
        <taxon>Fungi</taxon>
        <taxon>Dikarya</taxon>
        <taxon>Ascomycota</taxon>
        <taxon>Pezizomycotina</taxon>
        <taxon>Sordariomycetes</taxon>
        <taxon>Xylariomycetidae</taxon>
        <taxon>Xylariales</taxon>
        <taxon>Hypoxylaceae</taxon>
        <taxon>Daldinia</taxon>
    </lineage>
</organism>
<evidence type="ECO:0000259" key="1">
    <source>
        <dbReference type="Pfam" id="PF06985"/>
    </source>
</evidence>
<dbReference type="PANTHER" id="PTHR24148:SF64">
    <property type="entry name" value="HETEROKARYON INCOMPATIBILITY DOMAIN-CONTAINING PROTEIN"/>
    <property type="match status" value="1"/>
</dbReference>